<feature type="chain" id="PRO_5008092049" evidence="7">
    <location>
        <begin position="21"/>
        <end position="201"/>
    </location>
</feature>
<evidence type="ECO:0000313" key="10">
    <source>
        <dbReference type="Proteomes" id="UP000078428"/>
    </source>
</evidence>
<evidence type="ECO:0000256" key="2">
    <source>
        <dbReference type="ARBA" id="ARBA00022617"/>
    </source>
</evidence>
<dbReference type="Pfam" id="PF00034">
    <property type="entry name" value="Cytochrom_C"/>
    <property type="match status" value="2"/>
</dbReference>
<feature type="domain" description="Cytochrome c" evidence="8">
    <location>
        <begin position="111"/>
        <end position="194"/>
    </location>
</feature>
<evidence type="ECO:0000256" key="6">
    <source>
        <dbReference type="PROSITE-ProRule" id="PRU00433"/>
    </source>
</evidence>
<evidence type="ECO:0000256" key="1">
    <source>
        <dbReference type="ARBA" id="ARBA00022448"/>
    </source>
</evidence>
<keyword evidence="7" id="KW-0732">Signal</keyword>
<dbReference type="GO" id="GO:0009055">
    <property type="term" value="F:electron transfer activity"/>
    <property type="evidence" value="ECO:0007669"/>
    <property type="project" value="InterPro"/>
</dbReference>
<dbReference type="InterPro" id="IPR036909">
    <property type="entry name" value="Cyt_c-like_dom_sf"/>
</dbReference>
<dbReference type="Proteomes" id="UP000078428">
    <property type="component" value="Unassembled WGS sequence"/>
</dbReference>
<comment type="caution">
    <text evidence="9">The sequence shown here is derived from an EMBL/GenBank/DDBJ whole genome shotgun (WGS) entry which is preliminary data.</text>
</comment>
<proteinExistence type="predicted"/>
<evidence type="ECO:0000256" key="4">
    <source>
        <dbReference type="ARBA" id="ARBA00022982"/>
    </source>
</evidence>
<name>A0A178MKW8_9PROT</name>
<keyword evidence="3 6" id="KW-0479">Metal-binding</keyword>
<dbReference type="GO" id="GO:0020037">
    <property type="term" value="F:heme binding"/>
    <property type="evidence" value="ECO:0007669"/>
    <property type="project" value="InterPro"/>
</dbReference>
<evidence type="ECO:0000256" key="3">
    <source>
        <dbReference type="ARBA" id="ARBA00022723"/>
    </source>
</evidence>
<dbReference type="InterPro" id="IPR050597">
    <property type="entry name" value="Cytochrome_c_Oxidase_Subunit"/>
</dbReference>
<dbReference type="Gene3D" id="1.10.760.10">
    <property type="entry name" value="Cytochrome c-like domain"/>
    <property type="match status" value="2"/>
</dbReference>
<dbReference type="OrthoDB" id="9808603at2"/>
<reference evidence="9 10" key="1">
    <citation type="submission" date="2016-04" db="EMBL/GenBank/DDBJ databases">
        <title>Draft genome sequence of freshwater magnetotactic bacteria Magnetospirillum marisnigri SP-1 and Magnetospirillum moscoviense BB-1.</title>
        <authorList>
            <person name="Koziaeva V."/>
            <person name="Dziuba M.V."/>
            <person name="Ivanov T.M."/>
            <person name="Kuznetsov B."/>
            <person name="Grouzdev D.S."/>
        </authorList>
    </citation>
    <scope>NUCLEOTIDE SEQUENCE [LARGE SCALE GENOMIC DNA]</scope>
    <source>
        <strain evidence="9 10">SP-1</strain>
    </source>
</reference>
<organism evidence="9 10">
    <name type="scientific">Paramagnetospirillum marisnigri</name>
    <dbReference type="NCBI Taxonomy" id="1285242"/>
    <lineage>
        <taxon>Bacteria</taxon>
        <taxon>Pseudomonadati</taxon>
        <taxon>Pseudomonadota</taxon>
        <taxon>Alphaproteobacteria</taxon>
        <taxon>Rhodospirillales</taxon>
        <taxon>Magnetospirillaceae</taxon>
        <taxon>Paramagnetospirillum</taxon>
    </lineage>
</organism>
<dbReference type="PROSITE" id="PS51007">
    <property type="entry name" value="CYTC"/>
    <property type="match status" value="2"/>
</dbReference>
<sequence length="201" mass="21482">MMLRPLVLALLCLLPVSALAADGKALYAAKGCVACHGVDGRKALAATPHLAGQNAAYLVRQMTEIADGVRSSPATKPMKPVIDKTTPDERKALAEWLAAQPAADSAVGDTAKAVKGEELFDEQGCIGCHGANGAKPLADYPVLAGQRKDYLMAQIKAIRDEIRSTRRARLMVANVRPLKDDQVEQIAEFLTQSKRLPGKAR</sequence>
<dbReference type="InterPro" id="IPR009056">
    <property type="entry name" value="Cyt_c-like_dom"/>
</dbReference>
<keyword evidence="2 6" id="KW-0349">Heme</keyword>
<dbReference type="GO" id="GO:0046872">
    <property type="term" value="F:metal ion binding"/>
    <property type="evidence" value="ECO:0007669"/>
    <property type="project" value="UniProtKB-KW"/>
</dbReference>
<dbReference type="STRING" id="1285242.A6A04_03065"/>
<evidence type="ECO:0000256" key="7">
    <source>
        <dbReference type="SAM" id="SignalP"/>
    </source>
</evidence>
<dbReference type="AlphaFoldDB" id="A0A178MKW8"/>
<dbReference type="PANTHER" id="PTHR33751:SF9">
    <property type="entry name" value="CYTOCHROME C4"/>
    <property type="match status" value="1"/>
</dbReference>
<feature type="signal peptide" evidence="7">
    <location>
        <begin position="1"/>
        <end position="20"/>
    </location>
</feature>
<dbReference type="SUPFAM" id="SSF46626">
    <property type="entry name" value="Cytochrome c"/>
    <property type="match status" value="2"/>
</dbReference>
<evidence type="ECO:0000313" key="9">
    <source>
        <dbReference type="EMBL" id="OAN49316.1"/>
    </source>
</evidence>
<evidence type="ECO:0000256" key="5">
    <source>
        <dbReference type="ARBA" id="ARBA00023004"/>
    </source>
</evidence>
<feature type="domain" description="Cytochrome c" evidence="8">
    <location>
        <begin position="18"/>
        <end position="101"/>
    </location>
</feature>
<keyword evidence="1" id="KW-0813">Transport</keyword>
<evidence type="ECO:0000259" key="8">
    <source>
        <dbReference type="PROSITE" id="PS51007"/>
    </source>
</evidence>
<dbReference type="PANTHER" id="PTHR33751">
    <property type="entry name" value="CBB3-TYPE CYTOCHROME C OXIDASE SUBUNIT FIXP"/>
    <property type="match status" value="1"/>
</dbReference>
<protein>
    <submittedName>
        <fullName evidence="9">Cytochrome C4</fullName>
    </submittedName>
</protein>
<keyword evidence="10" id="KW-1185">Reference proteome</keyword>
<accession>A0A178MKW8</accession>
<keyword evidence="5 6" id="KW-0408">Iron</keyword>
<dbReference type="RefSeq" id="WP_068493433.1">
    <property type="nucleotide sequence ID" value="NZ_LWQT01000066.1"/>
</dbReference>
<dbReference type="EMBL" id="LWQT01000066">
    <property type="protein sequence ID" value="OAN49316.1"/>
    <property type="molecule type" value="Genomic_DNA"/>
</dbReference>
<keyword evidence="4" id="KW-0249">Electron transport</keyword>
<gene>
    <name evidence="9" type="ORF">A6A04_03065</name>
</gene>